<dbReference type="PANTHER" id="PTHR14453:SF67">
    <property type="entry name" value="POLY [ADP-RIBOSE] POLYMERASE"/>
    <property type="match status" value="1"/>
</dbReference>
<dbReference type="SUPFAM" id="SSF63825">
    <property type="entry name" value="YWTD domain"/>
    <property type="match status" value="1"/>
</dbReference>
<organism evidence="7 8">
    <name type="scientific">Durusdinium trenchii</name>
    <dbReference type="NCBI Taxonomy" id="1381693"/>
    <lineage>
        <taxon>Eukaryota</taxon>
        <taxon>Sar</taxon>
        <taxon>Alveolata</taxon>
        <taxon>Dinophyceae</taxon>
        <taxon>Suessiales</taxon>
        <taxon>Symbiodiniaceae</taxon>
        <taxon>Durusdinium</taxon>
    </lineage>
</organism>
<feature type="region of interest" description="Disordered" evidence="6">
    <location>
        <begin position="2252"/>
        <end position="2283"/>
    </location>
</feature>
<keyword evidence="5" id="KW-0539">Nucleus</keyword>
<dbReference type="SUPFAM" id="SSF56399">
    <property type="entry name" value="ADP-ribosylation"/>
    <property type="match status" value="1"/>
</dbReference>
<dbReference type="PANTHER" id="PTHR14453">
    <property type="entry name" value="PARP/ZINC FINGER CCCH TYPE DOMAIN CONTAINING PROTEIN"/>
    <property type="match status" value="1"/>
</dbReference>
<dbReference type="InterPro" id="IPR052056">
    <property type="entry name" value="Mono-ARTD/PARP"/>
</dbReference>
<dbReference type="Gene3D" id="1.10.238.10">
    <property type="entry name" value="EF-hand"/>
    <property type="match status" value="1"/>
</dbReference>
<feature type="region of interest" description="Disordered" evidence="6">
    <location>
        <begin position="1522"/>
        <end position="1558"/>
    </location>
</feature>
<evidence type="ECO:0000256" key="3">
    <source>
        <dbReference type="ARBA" id="ARBA00022679"/>
    </source>
</evidence>
<evidence type="ECO:0000256" key="1">
    <source>
        <dbReference type="ARBA" id="ARBA00004123"/>
    </source>
</evidence>
<comment type="subcellular location">
    <subcellularLocation>
        <location evidence="1">Nucleus</location>
    </subcellularLocation>
</comment>
<feature type="non-terminal residue" evidence="7">
    <location>
        <position position="1"/>
    </location>
</feature>
<evidence type="ECO:0000256" key="5">
    <source>
        <dbReference type="ARBA" id="ARBA00023242"/>
    </source>
</evidence>
<dbReference type="EMBL" id="CAXAMN010026239">
    <property type="protein sequence ID" value="CAK9101466.1"/>
    <property type="molecule type" value="Genomic_DNA"/>
</dbReference>
<feature type="region of interest" description="Disordered" evidence="6">
    <location>
        <begin position="2148"/>
        <end position="2217"/>
    </location>
</feature>
<dbReference type="Proteomes" id="UP001642484">
    <property type="component" value="Unassembled WGS sequence"/>
</dbReference>
<feature type="compositionally biased region" description="Low complexity" evidence="6">
    <location>
        <begin position="1522"/>
        <end position="1556"/>
    </location>
</feature>
<evidence type="ECO:0000313" key="8">
    <source>
        <dbReference type="Proteomes" id="UP001642484"/>
    </source>
</evidence>
<keyword evidence="4" id="KW-0520">NAD</keyword>
<protein>
    <submittedName>
        <fullName evidence="7">Uncharacterized protein</fullName>
    </submittedName>
</protein>
<name>A0ABP0RQG5_9DINO</name>
<accession>A0ABP0RQG5</accession>
<evidence type="ECO:0000256" key="6">
    <source>
        <dbReference type="SAM" id="MobiDB-lite"/>
    </source>
</evidence>
<sequence length="2923" mass="320149">LHLGLQDPRGTPLPSMAMPLWKRPEFLEVIPTRIARSRGQSVTLRAANLPPVSTAWCLLSMASEDVPVQVQARVRSSSIQCLLKDINATLQNLRGASSQKVHFSVSFHENLDWVLPLPEELFVKVVDPPEVVSWTPYVAAGEMLTGTSLDVLIEVPGETTLMSTFNHWYCAWRSVQEANYSFFSSSRLKYVNTSFLLCPLNFANYKNFQQAAGATAFELHYALSHVPLGVNETGLVETSGLVSSPIRLRTTWNIKTMYHWCLLWLGICLTRVEGAEQKIFWVDDLIDPTKVESKLWMKTGEDAPFGSRKVRYDDFDYCLEAYGTLNPTICKPSYLINGWNTTDGESVAPLTQLSVAYDPAGEGDGEHVVGPAADRTRRQIFYITPTCANTSARRLTVWKVKFLLDNQIVPDGTVADPLTCANESYVYALNRYEVDTGKFSLIYVAKRADFPAPEKWTAYSWKLAVDSTRQRLYWWYYAGSCAVAGTCDAPLYYIDLSTLADDGAMPTPVLAATVNDGYGHAYWDMAADDSGMIYLVDWYKIRKYDPTTQQLSTLHTEDYLNTGWQFYGVSHWGGTSKLVITKTNTVTSKLWIFDTSDSSWTEFWSAVHYEFSNLGQTMYNHAVDETHNVLYVATSGGNSAGRSIIELPLSISGASMPYKGCLQGTFSLHCPLYGNGERLVVGDKSAAFSVAGDGKATNFAPGTAHRFPAWGTSQIAVIPANGGDSYPSKNPCFSKAAASIDTLSARLKATTRSTCGKTPSSGFDTRHLLFTVDAGDKFPNYLMRDYVSLEGLAQSSDGSFGYAYQGQRRAYASFMDVATGGGNTGEIPGLHSIWGYGNAIKGPAVDFINGYVYFISCERTALPVICSEYALKRVPISALEAAAKVPDPIDCKASGVSCPHSGPTQVLDDRQAVIAAATEVLYTQTTQLFPGPDDTVPQQMKLAIDPEAEIIYWLAPQPSSGYISLLYLDIKGWDSSKPKFEPCDVGEVAGHYAYGSWSTLQVACDGTVMSHEVDVIKTLDFTNDAIVAECRSQAATWADLPADSRPGWKGCWTRWMTPGCGVSATGSCVLKTMTYDPKRDEVYYAFRESTVKESISRFKRTEGSKGVGNDEVVYSGIFYEFPPRADKGAAFIAGLAVDSLNEMIYVANYYGNSAQQSVAMLPLPENANYPGSNQEVHASYWPMDLVNDTDAPIACLYGHESIPHSSGYGNRKCEYQGERLQWGFRSTGMDVILPNPEGIKRYYIVDTSNSMAVLPPKPSVLGRNQPFDWTQFYKMLPHANIRLSKVNGWSYVNHPVSGTDLGLTPSFSFCAEICSTFWRKGSRRCIGFDWRMSNHDCESLTRSGQLPNFTKTCAYSNSGLSCLFALVTLDDTTADDFTAWPNNCFTMPQADRDGNPWIVGKAGYAPAGGWPSYVGESTSSGLNGGERALLFLLKDELLADTTQGQSLRNAWRLALPNARWFGSTDHVNYTVGDLAKNGKAIYPGDLQGYVFNSYVDNTNPNAMPTTTASCFSNDQIVISTTQADTTSGASTTSGTTGDSGTTSSVSETTSTGSGLTQDGTDATVMISANLLALCLLLGLSRAVRRPRGGFRGFNEVYVATNVRITGAMPQVQSTGAFPLIHVAGSGLSGKTIYALVSKPWLESTDLLAQECRLCQPQSNSSLLCPYTATGLPGEALVNASFFLVDPSRVEEVLALRETPCEDGVLLSALNLTVFRSAVGPFAVVPHIVPAKTTVRFAITGSSFVAYEAQYCRFRMTWESSRYPMRLSERVLAVRINSTLLVCSLDTPEMPGRMSTLLAKGELLLCTPGSCMDENSLEGFGVQILTTMEVFVRPSLDPDSSSLVYARGALTEQTLLLSFGSSGQLPVSILPCVIQMGWASPIVCEAIREEAFYAADLLCRVPANSSWPSLTPQLQCEGSWAGYNPIDVPSLPVVDVAEPVVTEQSVLDLHVDASDLIRYGSSLEGLSPSEVSGADVILLRLGISLSRWEAESPALVTRFLQNCRLTRSGPVARRAREGAWSADGVADYINTSNGSHLFFCRFEVSSGIQDIVPWNDQEEPSLNLSLRFRSGLWFDTNRSVTIRPRITGARRFQYGQSAKMLDSRRQVRRWAELVRWVGGLVIVWRVAAGTVPPQLAHFQVMPQGVHLMPPQGFPMSPTGAPTSPSSSPTSPTSPTSPLGSPGVPPPHWPGVLLPGAHGATTPAMAPPGHVGPPGYLQASAHTLPGLQAVRAPQPRQAVKGPALPVGGGVDAPVTKTVSDGSPVSKRVSQVSTDGSPVTKTSSGWDGSQFGSGRLKIILDDMDADLRDICERIDTKRRGYFSKMELVAAVQKDPEVAAFVLPKMQGLQLPSSSGAATDEEIFDAVMDIFELISQGKQRIKYTDLAAYFARAEEDDSREATSELTRMFELIDDRSGSISKFAMFEAVKAKEEVAKFLLPQLDGAQAMESEEAFNAIDRLFQNIAGGKKRIEFCDFEAYFRVKFNSIPKRTAADRSETKVFVIGPGFGQQLNPRQSAMITDAGYQVKFFHGIPNPEKRDFDVTPYLDQIKEGIDAFEPHVVAAASKGGIYLLGLWEEGFWRGPSLLLNGHPRCKELPEGVPVVVAHGSNDEVYPTPREQLEKLIATGTENMCFLYHTADSGRLPTQHLTRKGDKHNMESLLVRDTLPRLVDATLDPAGPEAHMIRTWRERISEERSEAEAWLGHKPEALRKRWESKGMDEQKLYQVTRGSEEWAIIETMFWAEPKETPVYGVKGNWEKVQISNIQRVENLPQLDGCAKPYFESLARNIEAQGVEFHPELHTSWAFHGGLSENLESIVSCRMAGFQPLAAGSRGSLVWGSGTYFAREARYVSEGGFCGKPNADGTRQMLLCLLMTGLPCLGSPQHKGVLPFRSKPYRYHSSVDSLSSPEIFITQHAGAALPAYLITFH</sequence>
<keyword evidence="8" id="KW-1185">Reference proteome</keyword>
<evidence type="ECO:0000256" key="4">
    <source>
        <dbReference type="ARBA" id="ARBA00023027"/>
    </source>
</evidence>
<keyword evidence="3" id="KW-0808">Transferase</keyword>
<feature type="compositionally biased region" description="Polar residues" evidence="6">
    <location>
        <begin position="2254"/>
        <end position="2283"/>
    </location>
</feature>
<proteinExistence type="predicted"/>
<comment type="caution">
    <text evidence="7">The sequence shown here is derived from an EMBL/GenBank/DDBJ whole genome shotgun (WGS) entry which is preliminary data.</text>
</comment>
<gene>
    <name evidence="7" type="ORF">CCMP2556_LOCUS47838</name>
</gene>
<evidence type="ECO:0000313" key="7">
    <source>
        <dbReference type="EMBL" id="CAK9101466.1"/>
    </source>
</evidence>
<dbReference type="Gene3D" id="3.90.228.10">
    <property type="match status" value="1"/>
</dbReference>
<feature type="compositionally biased region" description="Low complexity" evidence="6">
    <location>
        <begin position="2153"/>
        <end position="2180"/>
    </location>
</feature>
<keyword evidence="2" id="KW-0328">Glycosyltransferase</keyword>
<reference evidence="7 8" key="1">
    <citation type="submission" date="2024-02" db="EMBL/GenBank/DDBJ databases">
        <authorList>
            <person name="Chen Y."/>
            <person name="Shah S."/>
            <person name="Dougan E. K."/>
            <person name="Thang M."/>
            <person name="Chan C."/>
        </authorList>
    </citation>
    <scope>NUCLEOTIDE SEQUENCE [LARGE SCALE GENOMIC DNA]</scope>
</reference>
<evidence type="ECO:0000256" key="2">
    <source>
        <dbReference type="ARBA" id="ARBA00022676"/>
    </source>
</evidence>